<dbReference type="Pfam" id="PF07526">
    <property type="entry name" value="POX"/>
    <property type="match status" value="1"/>
</dbReference>
<dbReference type="FunFam" id="1.10.10.60:FF:000117">
    <property type="entry name" value="BEL1-like homeodomain protein 9"/>
    <property type="match status" value="1"/>
</dbReference>
<dbReference type="AlphaFoldDB" id="A0A022PR43"/>
<keyword evidence="7 8" id="KW-0539">Nucleus</keyword>
<keyword evidence="6" id="KW-0804">Transcription</keyword>
<organism evidence="11 12">
    <name type="scientific">Erythranthe guttata</name>
    <name type="common">Yellow monkey flower</name>
    <name type="synonym">Mimulus guttatus</name>
    <dbReference type="NCBI Taxonomy" id="4155"/>
    <lineage>
        <taxon>Eukaryota</taxon>
        <taxon>Viridiplantae</taxon>
        <taxon>Streptophyta</taxon>
        <taxon>Embryophyta</taxon>
        <taxon>Tracheophyta</taxon>
        <taxon>Spermatophyta</taxon>
        <taxon>Magnoliopsida</taxon>
        <taxon>eudicotyledons</taxon>
        <taxon>Gunneridae</taxon>
        <taxon>Pentapetalae</taxon>
        <taxon>asterids</taxon>
        <taxon>lamiids</taxon>
        <taxon>Lamiales</taxon>
        <taxon>Phrymaceae</taxon>
        <taxon>Erythranthe</taxon>
    </lineage>
</organism>
<feature type="domain" description="Homeobox" evidence="10">
    <location>
        <begin position="445"/>
        <end position="508"/>
    </location>
</feature>
<keyword evidence="12" id="KW-1185">Reference proteome</keyword>
<evidence type="ECO:0000259" key="10">
    <source>
        <dbReference type="PROSITE" id="PS50071"/>
    </source>
</evidence>
<evidence type="ECO:0000256" key="6">
    <source>
        <dbReference type="ARBA" id="ARBA00023163"/>
    </source>
</evidence>
<feature type="region of interest" description="Disordered" evidence="9">
    <location>
        <begin position="1"/>
        <end position="20"/>
    </location>
</feature>
<keyword evidence="5 8" id="KW-0371">Homeobox</keyword>
<evidence type="ECO:0000256" key="4">
    <source>
        <dbReference type="ARBA" id="ARBA00023125"/>
    </source>
</evidence>
<comment type="subcellular location">
    <subcellularLocation>
        <location evidence="1 8">Nucleus</location>
    </subcellularLocation>
</comment>
<dbReference type="CDD" id="cd00086">
    <property type="entry name" value="homeodomain"/>
    <property type="match status" value="1"/>
</dbReference>
<evidence type="ECO:0000256" key="2">
    <source>
        <dbReference type="ARBA" id="ARBA00006454"/>
    </source>
</evidence>
<dbReference type="InterPro" id="IPR050224">
    <property type="entry name" value="TALE_homeobox"/>
</dbReference>
<evidence type="ECO:0000256" key="5">
    <source>
        <dbReference type="ARBA" id="ARBA00023155"/>
    </source>
</evidence>
<evidence type="ECO:0000256" key="1">
    <source>
        <dbReference type="ARBA" id="ARBA00004123"/>
    </source>
</evidence>
<dbReference type="InterPro" id="IPR001356">
    <property type="entry name" value="HD"/>
</dbReference>
<protein>
    <recommendedName>
        <fullName evidence="10">Homeobox domain-containing protein</fullName>
    </recommendedName>
</protein>
<dbReference type="PROSITE" id="PS50071">
    <property type="entry name" value="HOMEOBOX_2"/>
    <property type="match status" value="1"/>
</dbReference>
<feature type="DNA-binding region" description="Homeobox" evidence="8">
    <location>
        <begin position="447"/>
        <end position="509"/>
    </location>
</feature>
<dbReference type="eggNOG" id="KOG0773">
    <property type="taxonomic scope" value="Eukaryota"/>
</dbReference>
<dbReference type="PANTHER" id="PTHR11850">
    <property type="entry name" value="HOMEOBOX PROTEIN TRANSCRIPTION FACTORS"/>
    <property type="match status" value="1"/>
</dbReference>
<evidence type="ECO:0000256" key="3">
    <source>
        <dbReference type="ARBA" id="ARBA00023015"/>
    </source>
</evidence>
<proteinExistence type="inferred from homology"/>
<dbReference type="GO" id="GO:0006355">
    <property type="term" value="P:regulation of DNA-templated transcription"/>
    <property type="evidence" value="ECO:0007669"/>
    <property type="project" value="InterPro"/>
</dbReference>
<accession>A0A022PR43</accession>
<evidence type="ECO:0000313" key="11">
    <source>
        <dbReference type="EMBL" id="EYU18807.1"/>
    </source>
</evidence>
<keyword evidence="4 8" id="KW-0238">DNA-binding</keyword>
<gene>
    <name evidence="11" type="ORF">MIMGU_mgv1a002578mg</name>
</gene>
<evidence type="ECO:0000313" key="12">
    <source>
        <dbReference type="Proteomes" id="UP000030748"/>
    </source>
</evidence>
<dbReference type="GO" id="GO:0003677">
    <property type="term" value="F:DNA binding"/>
    <property type="evidence" value="ECO:0007669"/>
    <property type="project" value="UniProtKB-UniRule"/>
</dbReference>
<dbReference type="InterPro" id="IPR008422">
    <property type="entry name" value="KN_HD"/>
</dbReference>
<name>A0A022PR43_ERYGU</name>
<dbReference type="Proteomes" id="UP000030748">
    <property type="component" value="Unassembled WGS sequence"/>
</dbReference>
<dbReference type="InterPro" id="IPR006563">
    <property type="entry name" value="POX_dom"/>
</dbReference>
<evidence type="ECO:0000256" key="9">
    <source>
        <dbReference type="SAM" id="MobiDB-lite"/>
    </source>
</evidence>
<evidence type="ECO:0000256" key="8">
    <source>
        <dbReference type="PROSITE-ProRule" id="PRU00108"/>
    </source>
</evidence>
<reference evidence="11 12" key="1">
    <citation type="journal article" date="2013" name="Proc. Natl. Acad. Sci. U.S.A.">
        <title>Fine-scale variation in meiotic recombination in Mimulus inferred from population shotgun sequencing.</title>
        <authorList>
            <person name="Hellsten U."/>
            <person name="Wright K.M."/>
            <person name="Jenkins J."/>
            <person name="Shu S."/>
            <person name="Yuan Y."/>
            <person name="Wessler S.R."/>
            <person name="Schmutz J."/>
            <person name="Willis J.H."/>
            <person name="Rokhsar D.S."/>
        </authorList>
    </citation>
    <scope>NUCLEOTIDE SEQUENCE [LARGE SCALE GENOMIC DNA]</scope>
    <source>
        <strain evidence="12">cv. DUN x IM62</strain>
    </source>
</reference>
<dbReference type="Pfam" id="PF05920">
    <property type="entry name" value="Homeobox_KN"/>
    <property type="match status" value="1"/>
</dbReference>
<dbReference type="EMBL" id="KI632313">
    <property type="protein sequence ID" value="EYU18807.1"/>
    <property type="molecule type" value="Genomic_DNA"/>
</dbReference>
<dbReference type="SUPFAM" id="SSF46689">
    <property type="entry name" value="Homeodomain-like"/>
    <property type="match status" value="1"/>
</dbReference>
<sequence>MDMSNFRPELHVAQQSRRDKLRIQHESNGPHHNIEVYINNLEQQQHHGLNNYESAIPRTFRPGSICYNPSEICPEVLNFPPENQEPDKRAPFENFYREIPTADVSNDPQYFNTWKTVGSQSTTTDNNWVPNDNNNTQSPIFVGARYQDNHNMHCTSSSLYQNALQELVTSSNVRPFGFESASFRQMGPQDTRALSLSLSSVPSPRVHATQIADHIQETVTWKPEFSTAGGSNLASASTHRNPGPLGPFTGYSTILGNSKFLRSAEQLLDEHCCGSRHKNVDVCEVSNKISEVVRVSVGDLENDLDGVGGSSFAFNGSNDSYQPESLQKKAKLMYMQDEVCKKYKQYHQQIQMVVSSFESVAGLSAATPYVSLALKTVSKHFRCLKNAITDQLKSMRNALGEELMSPSVDTRSIKGDAGGSMLKFFDHGFNKQKGTAGGLGILESQHIWRPQRGLPERSVSILRAWLFDHFLHPYPTDTDKHMLATQTGLTRNQVSNWFINARVRVWKPMVEEIHMLETKGVSETGSGVLLNAPKTTNHNEGFDQSNESSNQPLNRLKMSSIIDKQMVEYSSAEQEDAVGSNVNVWNQEKRSRVEYHVPSGPTPDGSMMEYSLMMPPHRSGPEMGGLGSVSLTLGLRQSAESGQRSRFGGQIIRDYVG</sequence>
<comment type="similarity">
    <text evidence="2">Belongs to the TALE/BELL homeobox family.</text>
</comment>
<dbReference type="Gene3D" id="1.10.10.60">
    <property type="entry name" value="Homeodomain-like"/>
    <property type="match status" value="1"/>
</dbReference>
<keyword evidence="3" id="KW-0805">Transcription regulation</keyword>
<dbReference type="GO" id="GO:0005634">
    <property type="term" value="C:nucleus"/>
    <property type="evidence" value="ECO:0000318"/>
    <property type="project" value="GO_Central"/>
</dbReference>
<evidence type="ECO:0000256" key="7">
    <source>
        <dbReference type="ARBA" id="ARBA00023242"/>
    </source>
</evidence>
<dbReference type="InterPro" id="IPR009057">
    <property type="entry name" value="Homeodomain-like_sf"/>
</dbReference>
<dbReference type="SMART" id="SM00574">
    <property type="entry name" value="POX"/>
    <property type="match status" value="1"/>
</dbReference>
<dbReference type="SMART" id="SM00389">
    <property type="entry name" value="HOX"/>
    <property type="match status" value="1"/>
</dbReference>